<evidence type="ECO:0000313" key="11">
    <source>
        <dbReference type="EMBL" id="RTG86280.1"/>
    </source>
</evidence>
<keyword evidence="12" id="KW-1185">Reference proteome</keyword>
<feature type="domain" description="RNA polymerase Rpb4/RPC9 core" evidence="10">
    <location>
        <begin position="4"/>
        <end position="127"/>
    </location>
</feature>
<dbReference type="InterPro" id="IPR038324">
    <property type="entry name" value="Rpb4/RPC9_sf"/>
</dbReference>
<comment type="function">
    <text evidence="9">DNA-dependent RNA polymerase catalyzes the transcription of DNA into RNA using the four ribonucleoside triphosphates as substrates. Specific peripheric component of RNA polymerase III (Pol III) which synthesizes small non-coding RNAs including 5S rRNA, snRNAs, tRNAs and miRNAs from at least 500 distinct genomic loci. With POLR3H/RPC8 forms a mobile stalk that protrudes from Pol III core and functions primarily in transcription initiation. Pol III plays a key role in sensing and limiting infection by intracellular bacteria and DNA viruses. Acts as nuclear and cytosolic DNA sensor involved in innate immune response. Can sense non-self dsDNA that serves as template for transcription into dsRNA. The non-self RNA polymerase III transcripts, such as Epstein-Barr virus-encoded RNAs (EBERs) induce type I interferon and NF-kappa-B through the RIG-I pathway.</text>
</comment>
<dbReference type="InterPro" id="IPR010997">
    <property type="entry name" value="HRDC-like_sf"/>
</dbReference>
<keyword evidence="5" id="KW-0804">Transcription</keyword>
<proteinExistence type="inferred from homology"/>
<evidence type="ECO:0000256" key="7">
    <source>
        <dbReference type="ARBA" id="ARBA00043924"/>
    </source>
</evidence>
<evidence type="ECO:0000256" key="4">
    <source>
        <dbReference type="ARBA" id="ARBA00022478"/>
    </source>
</evidence>
<dbReference type="PANTHER" id="PTHR15561">
    <property type="entry name" value="CALCITONIN GENE-RELATED PEPTIDE-RECEPTOR COMPONENT PROTEIN"/>
    <property type="match status" value="1"/>
</dbReference>
<dbReference type="GO" id="GO:0005666">
    <property type="term" value="C:RNA polymerase III complex"/>
    <property type="evidence" value="ECO:0007669"/>
    <property type="project" value="InterPro"/>
</dbReference>
<dbReference type="Pfam" id="PF03874">
    <property type="entry name" value="RNA_pol_Rpb4"/>
    <property type="match status" value="1"/>
</dbReference>
<comment type="function">
    <text evidence="7">Accessory protein for the calcitonin gene-related peptide (CGRP) receptor. It modulates CGRP responsiveness in a variety of tissues.</text>
</comment>
<dbReference type="SMART" id="SM00657">
    <property type="entry name" value="RPOL4c"/>
    <property type="match status" value="1"/>
</dbReference>
<dbReference type="GO" id="GO:0006384">
    <property type="term" value="P:transcription initiation at RNA polymerase III promoter"/>
    <property type="evidence" value="ECO:0007669"/>
    <property type="project" value="InterPro"/>
</dbReference>
<evidence type="ECO:0000256" key="5">
    <source>
        <dbReference type="ARBA" id="ARBA00023163"/>
    </source>
</evidence>
<evidence type="ECO:0000256" key="6">
    <source>
        <dbReference type="ARBA" id="ARBA00023242"/>
    </source>
</evidence>
<gene>
    <name evidence="11" type="ORF">DC041_0005754</name>
</gene>
<evidence type="ECO:0000256" key="9">
    <source>
        <dbReference type="ARBA" id="ARBA00045808"/>
    </source>
</evidence>
<dbReference type="GO" id="GO:0000166">
    <property type="term" value="F:nucleotide binding"/>
    <property type="evidence" value="ECO:0007669"/>
    <property type="project" value="InterPro"/>
</dbReference>
<dbReference type="InterPro" id="IPR038846">
    <property type="entry name" value="RPC9"/>
</dbReference>
<comment type="subcellular location">
    <subcellularLocation>
        <location evidence="1">Nucleus</location>
    </subcellularLocation>
</comment>
<dbReference type="EMBL" id="QMKO01001830">
    <property type="protein sequence ID" value="RTG86280.1"/>
    <property type="molecule type" value="Genomic_DNA"/>
</dbReference>
<dbReference type="PANTHER" id="PTHR15561:SF0">
    <property type="entry name" value="DNA-DIRECTED RNA POLYMERASE III SUBUNIT RPC9"/>
    <property type="match status" value="1"/>
</dbReference>
<evidence type="ECO:0000256" key="1">
    <source>
        <dbReference type="ARBA" id="ARBA00004123"/>
    </source>
</evidence>
<dbReference type="Gene3D" id="1.20.1250.40">
    <property type="match status" value="1"/>
</dbReference>
<keyword evidence="4" id="KW-0240">DNA-directed RNA polymerase</keyword>
<name>A0A430QEY3_SCHBO</name>
<accession>A0A430QEY3</accession>
<keyword evidence="6" id="KW-0539">Nucleus</keyword>
<reference evidence="11 12" key="1">
    <citation type="journal article" date="2019" name="PLoS Pathog.">
        <title>Genome sequence of the bovine parasite Schistosoma bovis Tanzania.</title>
        <authorList>
            <person name="Oey H."/>
            <person name="Zakrzewski M."/>
            <person name="Gobert G."/>
            <person name="Gravermann K."/>
            <person name="Stoye J."/>
            <person name="Jones M."/>
            <person name="Mcmanus D."/>
            <person name="Krause L."/>
        </authorList>
    </citation>
    <scope>NUCLEOTIDE SEQUENCE [LARGE SCALE GENOMIC DNA]</scope>
    <source>
        <strain evidence="11 12">TAN1997</strain>
    </source>
</reference>
<dbReference type="AlphaFoldDB" id="A0A430QEY3"/>
<evidence type="ECO:0000259" key="10">
    <source>
        <dbReference type="SMART" id="SM00657"/>
    </source>
</evidence>
<dbReference type="InterPro" id="IPR005574">
    <property type="entry name" value="Rpb4/RPC9"/>
</dbReference>
<evidence type="ECO:0000256" key="3">
    <source>
        <dbReference type="ARBA" id="ARBA00016672"/>
    </source>
</evidence>
<evidence type="ECO:0000313" key="12">
    <source>
        <dbReference type="Proteomes" id="UP000290809"/>
    </source>
</evidence>
<dbReference type="STRING" id="6184.A0A430QEY3"/>
<sequence length="144" mass="16058">MELIDPQNPRLLTNLEVLKLIKDKLESKKKVRRQQTLLYTGAKYLNTKSPCSKQEESGVQGFANDVKVFNLTKSEILMLINHCPSSQVELSVVSPIIISDLDSRLSNSQTDQLLQLVEKHFPDGVTASQMINSTGTLEASEDIT</sequence>
<comment type="caution">
    <text evidence="11">The sequence shown here is derived from an EMBL/GenBank/DDBJ whole genome shotgun (WGS) entry which is preliminary data.</text>
</comment>
<comment type="similarity">
    <text evidence="2">Belongs to the eukaryotic RPC9 RNA polymerase subunit family.</text>
</comment>
<evidence type="ECO:0000256" key="2">
    <source>
        <dbReference type="ARBA" id="ARBA00006898"/>
    </source>
</evidence>
<dbReference type="Proteomes" id="UP000290809">
    <property type="component" value="Unassembled WGS sequence"/>
</dbReference>
<protein>
    <recommendedName>
        <fullName evidence="3">DNA-directed RNA polymerase III subunit RPC9</fullName>
    </recommendedName>
</protein>
<organism evidence="11 12">
    <name type="scientific">Schistosoma bovis</name>
    <name type="common">Blood fluke</name>
    <dbReference type="NCBI Taxonomy" id="6184"/>
    <lineage>
        <taxon>Eukaryota</taxon>
        <taxon>Metazoa</taxon>
        <taxon>Spiralia</taxon>
        <taxon>Lophotrochozoa</taxon>
        <taxon>Platyhelminthes</taxon>
        <taxon>Trematoda</taxon>
        <taxon>Digenea</taxon>
        <taxon>Strigeidida</taxon>
        <taxon>Schistosomatoidea</taxon>
        <taxon>Schistosomatidae</taxon>
        <taxon>Schistosoma</taxon>
    </lineage>
</organism>
<dbReference type="SUPFAM" id="SSF47819">
    <property type="entry name" value="HRDC-like"/>
    <property type="match status" value="1"/>
</dbReference>
<dbReference type="InterPro" id="IPR006590">
    <property type="entry name" value="RNA_pol_Rpb4/RPC9_core"/>
</dbReference>
<evidence type="ECO:0000256" key="8">
    <source>
        <dbReference type="ARBA" id="ARBA00044007"/>
    </source>
</evidence>
<comment type="subunit">
    <text evidence="8">Component of the RNA polymerase III complex consisting of 17 subunits: a ten-subunit horseshoe-shaped catalytic core composed of POLR3A/RPC1, POLR3B/RPC2, POLR1C/RPAC1, POLR1D/RPAC2, POLR3K/RPC10, POLR2E/RPABC1, POLR2F/RPABC2, POLR2H/RPABC3, POLR2K/RPABC4 and POLR2L/RPABC5; a mobile stalk composed of two subunits POLR3H/RPC8 and CRCP/RPC9, protruding from the core and functioning primarily in transcription initiation; and additional subunits homologous to general transcription factors of the RNA polymerase II machinery, POLR3C/RPC3-POLR3F/RPC6-POLR3G/RPC7 heterotrimer required for transcription initiation and POLR3D/RPC4-POLR3E/RPC5 heterodimer involved in both transcription initiation and termination.</text>
</comment>